<keyword evidence="1" id="KW-0812">Transmembrane</keyword>
<sequence length="117" mass="11875">MTLPVAVSGLGVAAFHVYLVQTGKLECPPALFGWGDGPLQSLAMFAALSLACLAGAWSSRYALCGGGMLAVVAAMLLGAGAAWACVASAPPLPPTPKQPYDAVKQPFDMCRPPFPGA</sequence>
<organism evidence="2">
    <name type="scientific">Schlesneria paludicola</name>
    <dbReference type="NCBI Taxonomy" id="360056"/>
    <lineage>
        <taxon>Bacteria</taxon>
        <taxon>Pseudomonadati</taxon>
        <taxon>Planctomycetota</taxon>
        <taxon>Planctomycetia</taxon>
        <taxon>Planctomycetales</taxon>
        <taxon>Planctomycetaceae</taxon>
        <taxon>Schlesneria</taxon>
    </lineage>
</organism>
<proteinExistence type="predicted"/>
<evidence type="ECO:0000313" key="2">
    <source>
        <dbReference type="EMBL" id="HEN15925.1"/>
    </source>
</evidence>
<keyword evidence="1" id="KW-1133">Transmembrane helix</keyword>
<feature type="transmembrane region" description="Helical" evidence="1">
    <location>
        <begin position="69"/>
        <end position="89"/>
    </location>
</feature>
<dbReference type="EMBL" id="DSOK01000301">
    <property type="protein sequence ID" value="HEN15925.1"/>
    <property type="molecule type" value="Genomic_DNA"/>
</dbReference>
<keyword evidence="1" id="KW-0472">Membrane</keyword>
<gene>
    <name evidence="2" type="ORF">ENQ76_10720</name>
</gene>
<comment type="caution">
    <text evidence="2">The sequence shown here is derived from an EMBL/GenBank/DDBJ whole genome shotgun (WGS) entry which is preliminary data.</text>
</comment>
<evidence type="ECO:0000256" key="1">
    <source>
        <dbReference type="SAM" id="Phobius"/>
    </source>
</evidence>
<accession>A0A7C2JZR4</accession>
<name>A0A7C2JZR4_9PLAN</name>
<feature type="transmembrane region" description="Helical" evidence="1">
    <location>
        <begin position="38"/>
        <end position="57"/>
    </location>
</feature>
<reference evidence="2" key="1">
    <citation type="journal article" date="2020" name="mSystems">
        <title>Genome- and Community-Level Interaction Insights into Carbon Utilization and Element Cycling Functions of Hydrothermarchaeota in Hydrothermal Sediment.</title>
        <authorList>
            <person name="Zhou Z."/>
            <person name="Liu Y."/>
            <person name="Xu W."/>
            <person name="Pan J."/>
            <person name="Luo Z.H."/>
            <person name="Li M."/>
        </authorList>
    </citation>
    <scope>NUCLEOTIDE SEQUENCE [LARGE SCALE GENOMIC DNA]</scope>
    <source>
        <strain evidence="2">SpSt-339</strain>
    </source>
</reference>
<dbReference type="AlphaFoldDB" id="A0A7C2JZR4"/>
<protein>
    <submittedName>
        <fullName evidence="2">Uncharacterized protein</fullName>
    </submittedName>
</protein>